<keyword evidence="3" id="KW-1185">Reference proteome</keyword>
<dbReference type="Proteomes" id="UP000823388">
    <property type="component" value="Chromosome 9K"/>
</dbReference>
<feature type="region of interest" description="Disordered" evidence="1">
    <location>
        <begin position="1"/>
        <end position="48"/>
    </location>
</feature>
<reference evidence="2" key="1">
    <citation type="submission" date="2020-05" db="EMBL/GenBank/DDBJ databases">
        <title>WGS assembly of Panicum virgatum.</title>
        <authorList>
            <person name="Lovell J.T."/>
            <person name="Jenkins J."/>
            <person name="Shu S."/>
            <person name="Juenger T.E."/>
            <person name="Schmutz J."/>
        </authorList>
    </citation>
    <scope>NUCLEOTIDE SEQUENCE</scope>
    <source>
        <strain evidence="2">AP13</strain>
    </source>
</reference>
<evidence type="ECO:0000313" key="2">
    <source>
        <dbReference type="EMBL" id="KAG2549692.1"/>
    </source>
</evidence>
<organism evidence="2 3">
    <name type="scientific">Panicum virgatum</name>
    <name type="common">Blackwell switchgrass</name>
    <dbReference type="NCBI Taxonomy" id="38727"/>
    <lineage>
        <taxon>Eukaryota</taxon>
        <taxon>Viridiplantae</taxon>
        <taxon>Streptophyta</taxon>
        <taxon>Embryophyta</taxon>
        <taxon>Tracheophyta</taxon>
        <taxon>Spermatophyta</taxon>
        <taxon>Magnoliopsida</taxon>
        <taxon>Liliopsida</taxon>
        <taxon>Poales</taxon>
        <taxon>Poaceae</taxon>
        <taxon>PACMAD clade</taxon>
        <taxon>Panicoideae</taxon>
        <taxon>Panicodae</taxon>
        <taxon>Paniceae</taxon>
        <taxon>Panicinae</taxon>
        <taxon>Panicum</taxon>
        <taxon>Panicum sect. Hiantes</taxon>
    </lineage>
</organism>
<evidence type="ECO:0000256" key="1">
    <source>
        <dbReference type="SAM" id="MobiDB-lite"/>
    </source>
</evidence>
<name>A0A8T0NNR2_PANVG</name>
<feature type="compositionally biased region" description="Low complexity" evidence="1">
    <location>
        <begin position="21"/>
        <end position="37"/>
    </location>
</feature>
<dbReference type="EMBL" id="CM029053">
    <property type="protein sequence ID" value="KAG2549692.1"/>
    <property type="molecule type" value="Genomic_DNA"/>
</dbReference>
<dbReference type="AlphaFoldDB" id="A0A8T0NNR2"/>
<proteinExistence type="predicted"/>
<sequence>MATRGRAAARGRGHGGSWQQRCRATAARGRGSARSSCPVLDGGASMQRRRTEQRLVAVGLDDDAWSSDARRGSVWSCGSGPQARRQRGSGRHMHVVLSIFTAAGTPRRVKQQWRPGAAVPWSNFFDL</sequence>
<evidence type="ECO:0000313" key="3">
    <source>
        <dbReference type="Proteomes" id="UP000823388"/>
    </source>
</evidence>
<comment type="caution">
    <text evidence="2">The sequence shown here is derived from an EMBL/GenBank/DDBJ whole genome shotgun (WGS) entry which is preliminary data.</text>
</comment>
<feature type="region of interest" description="Disordered" evidence="1">
    <location>
        <begin position="67"/>
        <end position="90"/>
    </location>
</feature>
<protein>
    <submittedName>
        <fullName evidence="2">Uncharacterized protein</fullName>
    </submittedName>
</protein>
<gene>
    <name evidence="2" type="ORF">PVAP13_9KG295800</name>
</gene>
<accession>A0A8T0NNR2</accession>